<dbReference type="EMBL" id="JAFBBU010000001">
    <property type="protein sequence ID" value="MBM7472438.1"/>
    <property type="molecule type" value="Genomic_DNA"/>
</dbReference>
<keyword evidence="3" id="KW-1185">Reference proteome</keyword>
<gene>
    <name evidence="2" type="ORF">JOE66_002072</name>
</gene>
<keyword evidence="2" id="KW-0489">Methyltransferase</keyword>
<proteinExistence type="predicted"/>
<dbReference type="Pfam" id="PF08241">
    <property type="entry name" value="Methyltransf_11"/>
    <property type="match status" value="1"/>
</dbReference>
<organism evidence="2 3">
    <name type="scientific">Subtercola frigoramans</name>
    <dbReference type="NCBI Taxonomy" id="120298"/>
    <lineage>
        <taxon>Bacteria</taxon>
        <taxon>Bacillati</taxon>
        <taxon>Actinomycetota</taxon>
        <taxon>Actinomycetes</taxon>
        <taxon>Micrococcales</taxon>
        <taxon>Microbacteriaceae</taxon>
        <taxon>Subtercola</taxon>
    </lineage>
</organism>
<dbReference type="GO" id="GO:0032259">
    <property type="term" value="P:methylation"/>
    <property type="evidence" value="ECO:0007669"/>
    <property type="project" value="UniProtKB-KW"/>
</dbReference>
<evidence type="ECO:0000259" key="1">
    <source>
        <dbReference type="Pfam" id="PF08241"/>
    </source>
</evidence>
<dbReference type="CDD" id="cd02440">
    <property type="entry name" value="AdoMet_MTases"/>
    <property type="match status" value="1"/>
</dbReference>
<keyword evidence="2" id="KW-0808">Transferase</keyword>
<evidence type="ECO:0000313" key="3">
    <source>
        <dbReference type="Proteomes" id="UP000776164"/>
    </source>
</evidence>
<name>A0ABS2L5T7_9MICO</name>
<dbReference type="InterPro" id="IPR013216">
    <property type="entry name" value="Methyltransf_11"/>
</dbReference>
<reference evidence="2 3" key="1">
    <citation type="submission" date="2021-01" db="EMBL/GenBank/DDBJ databases">
        <title>Sequencing the genomes of 1000 actinobacteria strains.</title>
        <authorList>
            <person name="Klenk H.-P."/>
        </authorList>
    </citation>
    <scope>NUCLEOTIDE SEQUENCE [LARGE SCALE GENOMIC DNA]</scope>
    <source>
        <strain evidence="2 3">DSM 13057</strain>
    </source>
</reference>
<dbReference type="Gene3D" id="3.40.50.150">
    <property type="entry name" value="Vaccinia Virus protein VP39"/>
    <property type="match status" value="1"/>
</dbReference>
<feature type="domain" description="Methyltransferase type 11" evidence="1">
    <location>
        <begin position="38"/>
        <end position="130"/>
    </location>
</feature>
<accession>A0ABS2L5T7</accession>
<dbReference type="InterPro" id="IPR029063">
    <property type="entry name" value="SAM-dependent_MTases_sf"/>
</dbReference>
<dbReference type="InterPro" id="IPR050508">
    <property type="entry name" value="Methyltransf_Superfamily"/>
</dbReference>
<protein>
    <submittedName>
        <fullName evidence="2">SAM-dependent methyltransferase</fullName>
    </submittedName>
</protein>
<sequence>MSFDVTAAAYLNFMGRYSEPLAEIFSEWSGVRRGERVLDVGCGTGALTEQLVARLGAAAVSAVDPSASFVEAVEKRLPNVDVRLSGGEHLPFADAEFDGALAQLVIHVMADARAGLREMVRVIRPGGFVAACVWDHAGGRGPLATFWDAVHDLDPEEVGEAMLPGTREGELSDLFTAAGLVEVEASSLTVVRHYESFDDWWQPYLLGVGPAGAYVARLSSSRQLALRARCAELLPAGSFNVSALAWCARGIVPHGIVGR</sequence>
<dbReference type="PANTHER" id="PTHR42912:SF93">
    <property type="entry name" value="N6-ADENOSINE-METHYLTRANSFERASE TMT1A"/>
    <property type="match status" value="1"/>
</dbReference>
<dbReference type="SUPFAM" id="SSF53335">
    <property type="entry name" value="S-adenosyl-L-methionine-dependent methyltransferases"/>
    <property type="match status" value="1"/>
</dbReference>
<dbReference type="GO" id="GO:0008168">
    <property type="term" value="F:methyltransferase activity"/>
    <property type="evidence" value="ECO:0007669"/>
    <property type="project" value="UniProtKB-KW"/>
</dbReference>
<comment type="caution">
    <text evidence="2">The sequence shown here is derived from an EMBL/GenBank/DDBJ whole genome shotgun (WGS) entry which is preliminary data.</text>
</comment>
<dbReference type="Proteomes" id="UP000776164">
    <property type="component" value="Unassembled WGS sequence"/>
</dbReference>
<evidence type="ECO:0000313" key="2">
    <source>
        <dbReference type="EMBL" id="MBM7472438.1"/>
    </source>
</evidence>
<dbReference type="PANTHER" id="PTHR42912">
    <property type="entry name" value="METHYLTRANSFERASE"/>
    <property type="match status" value="1"/>
</dbReference>
<dbReference type="RefSeq" id="WP_205109187.1">
    <property type="nucleotide sequence ID" value="NZ_BAAAHT010000013.1"/>
</dbReference>